<feature type="compositionally biased region" description="Low complexity" evidence="1">
    <location>
        <begin position="385"/>
        <end position="400"/>
    </location>
</feature>
<comment type="caution">
    <text evidence="2">The sequence shown here is derived from an EMBL/GenBank/DDBJ whole genome shotgun (WGS) entry which is preliminary data.</text>
</comment>
<feature type="compositionally biased region" description="Acidic residues" evidence="1">
    <location>
        <begin position="49"/>
        <end position="61"/>
    </location>
</feature>
<evidence type="ECO:0000313" key="3">
    <source>
        <dbReference type="Proteomes" id="UP001153069"/>
    </source>
</evidence>
<dbReference type="EMBL" id="CAICTM010000799">
    <property type="protein sequence ID" value="CAB9516685.1"/>
    <property type="molecule type" value="Genomic_DNA"/>
</dbReference>
<accession>A0A9N8HLC8</accession>
<feature type="compositionally biased region" description="Basic and acidic residues" evidence="1">
    <location>
        <begin position="86"/>
        <end position="104"/>
    </location>
</feature>
<organism evidence="2 3">
    <name type="scientific">Seminavis robusta</name>
    <dbReference type="NCBI Taxonomy" id="568900"/>
    <lineage>
        <taxon>Eukaryota</taxon>
        <taxon>Sar</taxon>
        <taxon>Stramenopiles</taxon>
        <taxon>Ochrophyta</taxon>
        <taxon>Bacillariophyta</taxon>
        <taxon>Bacillariophyceae</taxon>
        <taxon>Bacillariophycidae</taxon>
        <taxon>Naviculales</taxon>
        <taxon>Naviculaceae</taxon>
        <taxon>Seminavis</taxon>
    </lineage>
</organism>
<feature type="compositionally biased region" description="Basic and acidic residues" evidence="1">
    <location>
        <begin position="27"/>
        <end position="48"/>
    </location>
</feature>
<evidence type="ECO:0000313" key="2">
    <source>
        <dbReference type="EMBL" id="CAB9516685.1"/>
    </source>
</evidence>
<proteinExistence type="predicted"/>
<feature type="region of interest" description="Disordered" evidence="1">
    <location>
        <begin position="1"/>
        <end position="295"/>
    </location>
</feature>
<feature type="compositionally biased region" description="Basic residues" evidence="1">
    <location>
        <begin position="112"/>
        <end position="124"/>
    </location>
</feature>
<feature type="compositionally biased region" description="Polar residues" evidence="1">
    <location>
        <begin position="131"/>
        <end position="145"/>
    </location>
</feature>
<evidence type="ECO:0000256" key="1">
    <source>
        <dbReference type="SAM" id="MobiDB-lite"/>
    </source>
</evidence>
<reference evidence="2" key="1">
    <citation type="submission" date="2020-06" db="EMBL/GenBank/DDBJ databases">
        <authorList>
            <consortium name="Plant Systems Biology data submission"/>
        </authorList>
    </citation>
    <scope>NUCLEOTIDE SEQUENCE</scope>
    <source>
        <strain evidence="2">D6</strain>
    </source>
</reference>
<gene>
    <name evidence="2" type="ORF">SEMRO_800_G204270.1</name>
</gene>
<keyword evidence="3" id="KW-1185">Reference proteome</keyword>
<feature type="region of interest" description="Disordered" evidence="1">
    <location>
        <begin position="348"/>
        <end position="444"/>
    </location>
</feature>
<name>A0A9N8HLC8_9STRA</name>
<protein>
    <submittedName>
        <fullName evidence="2">Uncharacterized protein</fullName>
    </submittedName>
</protein>
<sequence length="568" mass="61742">MGRVKEEQPDDDDSSIEGSEAPTNEEAASRQKVKGEKDMEDFVHREDTLLDDEDDDDDDDSTAFAAVDERLAPFHASTISGINKKRNPDDRTEASFGWKGRDNDGSTMARPRQAKKRTKTRLRRGGACPLPSQTPSADVVQSTPVTAAAGRPSIGMAPAPSHSSPAPPNSPKPILARASSGSSSTTGSSADSHVSPVVSSELPRQIALVPYGAGSSPEAPDKIVSSRPKPAPSYPPALADNVTSQTHGPSDAPAPADRGSVTRPVRPQSGIPASKKHSEKQLATTGITPPVQDPLKTRAFGSLVKERFAGKPKDYSTFLELSEQMIQLFKAHNSSDLLGNIGSFFENPDGVSKRKDQGVNPGQARAANPGSMTSTTLARAKSKSRPLASALPSSSAIAEASRSKGSRHSETRDSPPCPHRTRESIPENPIHRRQQVPSARQRSDKNKYVFPASFPQVEFLHFLEDVQKLSAKNVNGIIRPANKLICGEGIRYKRWGKRVFKGNIKVTLSDDLAKLLNEAKAFENKHGEDLGHGWLMRHSIKKLDDFKTWYKKKHRVSFMELDECTHEP</sequence>
<dbReference type="Proteomes" id="UP001153069">
    <property type="component" value="Unassembled WGS sequence"/>
</dbReference>
<feature type="compositionally biased region" description="Low complexity" evidence="1">
    <location>
        <begin position="172"/>
        <end position="189"/>
    </location>
</feature>
<dbReference type="AlphaFoldDB" id="A0A9N8HLC8"/>